<dbReference type="Proteomes" id="UP001196509">
    <property type="component" value="Unassembled WGS sequence"/>
</dbReference>
<evidence type="ECO:0000256" key="3">
    <source>
        <dbReference type="ARBA" id="ARBA00022737"/>
    </source>
</evidence>
<dbReference type="Gene3D" id="2.60.40.10">
    <property type="entry name" value="Immunoglobulins"/>
    <property type="match status" value="20"/>
</dbReference>
<dbReference type="EMBL" id="JAICBX010000003">
    <property type="protein sequence ID" value="MBW8638861.1"/>
    <property type="molecule type" value="Genomic_DNA"/>
</dbReference>
<feature type="domain" description="PKD" evidence="7">
    <location>
        <begin position="1488"/>
        <end position="1565"/>
    </location>
</feature>
<evidence type="ECO:0000256" key="1">
    <source>
        <dbReference type="ARBA" id="ARBA00004141"/>
    </source>
</evidence>
<evidence type="ECO:0000256" key="6">
    <source>
        <dbReference type="SAM" id="SignalP"/>
    </source>
</evidence>
<feature type="domain" description="PKD" evidence="7">
    <location>
        <begin position="891"/>
        <end position="942"/>
    </location>
</feature>
<feature type="domain" description="PKD" evidence="7">
    <location>
        <begin position="1140"/>
        <end position="1227"/>
    </location>
</feature>
<evidence type="ECO:0000313" key="9">
    <source>
        <dbReference type="Proteomes" id="UP001196509"/>
    </source>
</evidence>
<evidence type="ECO:0000256" key="4">
    <source>
        <dbReference type="ARBA" id="ARBA00022989"/>
    </source>
</evidence>
<dbReference type="InterPro" id="IPR035986">
    <property type="entry name" value="PKD_dom_sf"/>
</dbReference>
<gene>
    <name evidence="8" type="ORF">K1W69_16815</name>
</gene>
<evidence type="ECO:0000256" key="2">
    <source>
        <dbReference type="ARBA" id="ARBA00022692"/>
    </source>
</evidence>
<comment type="caution">
    <text evidence="8">The sequence shown here is derived from an EMBL/GenBank/DDBJ whole genome shotgun (WGS) entry which is preliminary data.</text>
</comment>
<feature type="signal peptide" evidence="6">
    <location>
        <begin position="1"/>
        <end position="18"/>
    </location>
</feature>
<dbReference type="SMART" id="SM00089">
    <property type="entry name" value="PKD"/>
    <property type="match status" value="20"/>
</dbReference>
<feature type="domain" description="PKD" evidence="7">
    <location>
        <begin position="355"/>
        <end position="404"/>
    </location>
</feature>
<dbReference type="SUPFAM" id="SSF49299">
    <property type="entry name" value="PKD domain"/>
    <property type="match status" value="20"/>
</dbReference>
<dbReference type="PANTHER" id="PTHR46730">
    <property type="entry name" value="POLYCYSTIN-1"/>
    <property type="match status" value="1"/>
</dbReference>
<dbReference type="Pfam" id="PF18911">
    <property type="entry name" value="PKD_4"/>
    <property type="match status" value="20"/>
</dbReference>
<keyword evidence="5" id="KW-0472">Membrane</keyword>
<evidence type="ECO:0000313" key="8">
    <source>
        <dbReference type="EMBL" id="MBW8638861.1"/>
    </source>
</evidence>
<feature type="domain" description="PKD" evidence="7">
    <location>
        <begin position="1054"/>
        <end position="1124"/>
    </location>
</feature>
<keyword evidence="4" id="KW-1133">Transmembrane helix</keyword>
<reference evidence="8" key="1">
    <citation type="submission" date="2021-08" db="EMBL/GenBank/DDBJ databases">
        <title>Hoeflea bacterium WL0058 sp. nov., isolated from the sediment.</title>
        <authorList>
            <person name="Wang L."/>
            <person name="Zhang D."/>
        </authorList>
    </citation>
    <scope>NUCLEOTIDE SEQUENCE</scope>
    <source>
        <strain evidence="8">WL0058</strain>
    </source>
</reference>
<feature type="domain" description="PKD" evidence="7">
    <location>
        <begin position="511"/>
        <end position="589"/>
    </location>
</feature>
<dbReference type="PROSITE" id="PS50093">
    <property type="entry name" value="PKD"/>
    <property type="match status" value="19"/>
</dbReference>
<feature type="domain" description="PKD" evidence="7">
    <location>
        <begin position="1343"/>
        <end position="1382"/>
    </location>
</feature>
<dbReference type="InterPro" id="IPR013783">
    <property type="entry name" value="Ig-like_fold"/>
</dbReference>
<dbReference type="GO" id="GO:0005261">
    <property type="term" value="F:monoatomic cation channel activity"/>
    <property type="evidence" value="ECO:0007669"/>
    <property type="project" value="TreeGrafter"/>
</dbReference>
<feature type="domain" description="PKD" evidence="7">
    <location>
        <begin position="445"/>
        <end position="511"/>
    </location>
</feature>
<proteinExistence type="predicted"/>
<feature type="domain" description="PKD" evidence="7">
    <location>
        <begin position="1751"/>
        <end position="1825"/>
    </location>
</feature>
<dbReference type="InterPro" id="IPR022409">
    <property type="entry name" value="PKD/Chitinase_dom"/>
</dbReference>
<accession>A0AAE2ZMB6</accession>
<dbReference type="GO" id="GO:0005886">
    <property type="term" value="C:plasma membrane"/>
    <property type="evidence" value="ECO:0007669"/>
    <property type="project" value="TreeGrafter"/>
</dbReference>
<feature type="chain" id="PRO_5041998218" evidence="6">
    <location>
        <begin position="19"/>
        <end position="2111"/>
    </location>
</feature>
<feature type="domain" description="PKD" evidence="7">
    <location>
        <begin position="1575"/>
        <end position="1640"/>
    </location>
</feature>
<feature type="domain" description="PKD" evidence="7">
    <location>
        <begin position="1416"/>
        <end position="1471"/>
    </location>
</feature>
<keyword evidence="3" id="KW-0677">Repeat</keyword>
<feature type="domain" description="PKD" evidence="7">
    <location>
        <begin position="963"/>
        <end position="1050"/>
    </location>
</feature>
<dbReference type="PANTHER" id="PTHR46730:SF4">
    <property type="entry name" value="POLYCYSTIC KIDNEY DISEASE PROTEIN 1-LIKE 1"/>
    <property type="match status" value="1"/>
</dbReference>
<evidence type="ECO:0000259" key="7">
    <source>
        <dbReference type="PROSITE" id="PS50093"/>
    </source>
</evidence>
<protein>
    <submittedName>
        <fullName evidence="8">PKD domain-containing protein</fullName>
    </submittedName>
</protein>
<feature type="domain" description="PKD" evidence="7">
    <location>
        <begin position="628"/>
        <end position="669"/>
    </location>
</feature>
<comment type="subcellular location">
    <subcellularLocation>
        <location evidence="1">Membrane</location>
        <topology evidence="1">Multi-pass membrane protein</topology>
    </subcellularLocation>
</comment>
<keyword evidence="2" id="KW-0812">Transmembrane</keyword>
<name>A0AAE2ZMB6_9HYPH</name>
<dbReference type="InterPro" id="IPR000601">
    <property type="entry name" value="PKD_dom"/>
</dbReference>
<dbReference type="GO" id="GO:0006816">
    <property type="term" value="P:calcium ion transport"/>
    <property type="evidence" value="ECO:0007669"/>
    <property type="project" value="TreeGrafter"/>
</dbReference>
<sequence length="2111" mass="224038">MTFSYMRASLFKHAFASAAFLLATLPVQITPGGSHGAALAQDNEYADTRALVTFGPAARRIEGDHDFRQFIRFSVPEDAGALYLRVFDPDNGGKHDETIGYNRGHTRFSLYGARASMRLWRDEDGVVQENVEGEAITSAEFGTDPEIDDTWHGLFVFDSEDGKPAGEGRREFVLAVEGVDGDGGNVFDVAVSMSETSNVRPDALEIYSYMPTFQVSRKGTFVELRFRIPDSAKSLVVENYDSAGGHVAYAGRFRTVPIEASRKSEWRRSRVELDASEPGRMGSVTMAEGGETPNDVTVFVGAPVNGDDAVEQPVAVELPLRVFAPYPRPEVEFSLQPGACGDMAFDASASIDPRGGPLAWSWRLNDGDTLSGAEIQQSFEEPGDYPARLEVFNDSGMIADGSATDFSFFVKPPPVARLEAPALVAQGADVLFDGTGSTTQARPDGNHISRYHWRMGDGGEIVQNEGDPDFGKPVYVFKNHGVFTVDLTVTDSAGNPCDSASVTHQVTVNAKPVAETGGDRRIAFGDAIAFDAGDPTGPDGDAHQFAWDFGDGATATGAKVEHRYEKPGTYDVSLRVDDGKGAENSISTDTASVFVNASPDGAAAVIPDIMRTNTPEIFDASGVFDSDGEITAIEWSFSDGVTTDKTAFKRMFRDPGDYSVTLRLTDDSNLGNAVTEITKTIAVPDPGNIAPVADPGGDRQALVGEIVTFDGSASSDSDGSILDYKWDFGDGQTADRLVVDHAYHKPGAYKVTLEVTDDSGRDNATSAASFTIVVANRDNQSPIVTAGGDRAAFVNEIIEFDASASIDVDGNLMSVDWDFGDGGVASGKTAFHSYSEPGDYVVSVIVSDDSGLRGAVTARQFTVTVTHAPNEAPQSDVPQTLRLKTKVPHQFDASAAQDPDGNIISFAWDFGDGGASHRPVIDHVYDRPGVYEGSLTLTDDSGLPNGVTVRNFKVYVEEKSNEAPIAEAGADITAIVGERIDFDGVASTDADSSIVSYHWDFGNGKTAVGQKRSIAYFDPGTYDVVLTVTDNSGQANASASDSLTVTVNNRPNTTPVAKAPEDRPAAIDEAIEFSAAESEDPDGNILSYEWDFGDGNTASGREVSHLYEKSGTYVARLTIRDDSGLENQNSVSERTIVINEPPVAEAGPDQHVTASEVIFDASQSYDLDGEIISWEWDFGDGQRGTGQMVAHTYRAPGVYDVSLYIVDSSGTIRNDASDTMTVIVNALPVADAGFDVVTAPGETLTFDGRRSSDPDGEITRYLWNFRDGNSAEGDVVSHAFSTPGYYSVELRIYDDTGHEEATDFSQILITVNDQPTAEAGPDLSVAPGEAFILSGAGSTDRDGSITNWRWDIQNTEETLEGETVEHSFEEAGIYTITLTVTDDSIASNRTAQDELTVEVNHKPVAEAGHDIVSDKLRIVFNAGASADPDNDGLTYMWDFGDGSKAAGAEVEHVYETGGVYPVLLTTDDGRGLANSIDTDALTVSINRPPVAMAGEDKEACVGDIFVFDASSSVDPDNGLLLYEWDFGDGNTSTIINPTKVYDDPGAYTVRLSVRDESGLANATHSDEALMTVLPAPEAHAGSDIEVCAGTPVRFDGTESSDVDGVVNRFSWDFGDGQTGGGDRPEHIYYDAGVYRVSLQIEGDNLGLCSPISTDDIQVTILQAPVAVVNGPSLVAAGEEVSFDGFGSSVEGGVIAAYEWDFGDGASASGGKVSHVFEKPGLYHVRLQASASEDLGGCASTETIHLVTVNAAPMAQIDAAPVVEVNKPLMLSGAGSSDPDGGVSGYTWDLGDGGAATGVEIRHIWREPGLYPVTLKVDDGTGLANAADEELFEVKVLPAPASEINGPAIACVGEPAPFALTNLPEGADSSRAAWTFGDGNGAEGETIAHAYEKSGVYSVNAILPVERAGEVLQTPVSRSITINRPPVAIIDVVRKTCAGKDIVFDASRSFDPDGEAIAYHWDFGDGTVAAGPVTEHSYGEPGTYRAVLTVTDATGSQCAATEQAVEIFVNAPPVADAGPDIDLLIGGAHDSLILDAGRSADSDGDHLEYYWILSNGLELDGEKARVEFTEPGVVEVELTAGDPHGLACSVSTDVMTIRTTTREASTTLSQLE</sequence>
<feature type="domain" description="PKD" evidence="7">
    <location>
        <begin position="781"/>
        <end position="851"/>
    </location>
</feature>
<dbReference type="CDD" id="cd00146">
    <property type="entry name" value="PKD"/>
    <property type="match status" value="18"/>
</dbReference>
<evidence type="ECO:0000256" key="5">
    <source>
        <dbReference type="ARBA" id="ARBA00023136"/>
    </source>
</evidence>
<feature type="domain" description="PKD" evidence="7">
    <location>
        <begin position="1227"/>
        <end position="1302"/>
    </location>
</feature>
<feature type="domain" description="PKD" evidence="7">
    <location>
        <begin position="1924"/>
        <end position="2000"/>
    </location>
</feature>
<keyword evidence="6" id="KW-0732">Signal</keyword>
<organism evidence="8 9">
    <name type="scientific">Flavimaribacter sediminis</name>
    <dbReference type="NCBI Taxonomy" id="2865987"/>
    <lineage>
        <taxon>Bacteria</taxon>
        <taxon>Pseudomonadati</taxon>
        <taxon>Pseudomonadota</taxon>
        <taxon>Alphaproteobacteria</taxon>
        <taxon>Hyphomicrobiales</taxon>
        <taxon>Rhizobiaceae</taxon>
        <taxon>Flavimaribacter</taxon>
    </lineage>
</organism>
<keyword evidence="9" id="KW-1185">Reference proteome</keyword>
<dbReference type="RefSeq" id="WP_220229584.1">
    <property type="nucleotide sequence ID" value="NZ_JAICBX010000003.1"/>
</dbReference>
<feature type="domain" description="PKD" evidence="7">
    <location>
        <begin position="1663"/>
        <end position="1729"/>
    </location>
</feature>
<feature type="domain" description="PKD" evidence="7">
    <location>
        <begin position="1873"/>
        <end position="1899"/>
    </location>
</feature>
<feature type="domain" description="PKD" evidence="7">
    <location>
        <begin position="690"/>
        <end position="777"/>
    </location>
</feature>